<feature type="repeat" description="ANK" evidence="1">
    <location>
        <begin position="5"/>
        <end position="37"/>
    </location>
</feature>
<dbReference type="Proteomes" id="UP001501126">
    <property type="component" value="Unassembled WGS sequence"/>
</dbReference>
<dbReference type="EMBL" id="BAAAFH010000003">
    <property type="protein sequence ID" value="GAA0873939.1"/>
    <property type="molecule type" value="Genomic_DNA"/>
</dbReference>
<evidence type="ECO:0000313" key="3">
    <source>
        <dbReference type="Proteomes" id="UP001501126"/>
    </source>
</evidence>
<evidence type="ECO:0008006" key="4">
    <source>
        <dbReference type="Google" id="ProtNLM"/>
    </source>
</evidence>
<comment type="caution">
    <text evidence="2">The sequence shown here is derived from an EMBL/GenBank/DDBJ whole genome shotgun (WGS) entry which is preliminary data.</text>
</comment>
<dbReference type="SUPFAM" id="SSF48403">
    <property type="entry name" value="Ankyrin repeat"/>
    <property type="match status" value="1"/>
</dbReference>
<sequence>MRHKKGADALFKAIHQNNVEMVEILLQNGADPYLKFKNYTNYEAAIEMSCDKEILKLLLSITVNIRVDKYEKPTIK</sequence>
<reference evidence="2 3" key="1">
    <citation type="journal article" date="2019" name="Int. J. Syst. Evol. Microbiol.">
        <title>The Global Catalogue of Microorganisms (GCM) 10K type strain sequencing project: providing services to taxonomists for standard genome sequencing and annotation.</title>
        <authorList>
            <consortium name="The Broad Institute Genomics Platform"/>
            <consortium name="The Broad Institute Genome Sequencing Center for Infectious Disease"/>
            <person name="Wu L."/>
            <person name="Ma J."/>
        </authorList>
    </citation>
    <scope>NUCLEOTIDE SEQUENCE [LARGE SCALE GENOMIC DNA]</scope>
    <source>
        <strain evidence="2 3">JCM 16083</strain>
    </source>
</reference>
<dbReference type="InterPro" id="IPR036770">
    <property type="entry name" value="Ankyrin_rpt-contain_sf"/>
</dbReference>
<dbReference type="Pfam" id="PF12796">
    <property type="entry name" value="Ank_2"/>
    <property type="match status" value="1"/>
</dbReference>
<keyword evidence="3" id="KW-1185">Reference proteome</keyword>
<evidence type="ECO:0000256" key="1">
    <source>
        <dbReference type="PROSITE-ProRule" id="PRU00023"/>
    </source>
</evidence>
<protein>
    <recommendedName>
        <fullName evidence="4">Ankyrin repeat protein</fullName>
    </recommendedName>
</protein>
<name>A0ABN1ML21_9FLAO</name>
<dbReference type="PROSITE" id="PS50297">
    <property type="entry name" value="ANK_REP_REGION"/>
    <property type="match status" value="1"/>
</dbReference>
<gene>
    <name evidence="2" type="ORF">GCM10009118_03470</name>
</gene>
<dbReference type="Gene3D" id="1.25.40.20">
    <property type="entry name" value="Ankyrin repeat-containing domain"/>
    <property type="match status" value="1"/>
</dbReference>
<proteinExistence type="predicted"/>
<evidence type="ECO:0000313" key="2">
    <source>
        <dbReference type="EMBL" id="GAA0873939.1"/>
    </source>
</evidence>
<dbReference type="InterPro" id="IPR002110">
    <property type="entry name" value="Ankyrin_rpt"/>
</dbReference>
<accession>A0ABN1ML21</accession>
<dbReference type="SMART" id="SM00248">
    <property type="entry name" value="ANK"/>
    <property type="match status" value="2"/>
</dbReference>
<keyword evidence="1" id="KW-0040">ANK repeat</keyword>
<organism evidence="2 3">
    <name type="scientific">Wandonia haliotis</name>
    <dbReference type="NCBI Taxonomy" id="574963"/>
    <lineage>
        <taxon>Bacteria</taxon>
        <taxon>Pseudomonadati</taxon>
        <taxon>Bacteroidota</taxon>
        <taxon>Flavobacteriia</taxon>
        <taxon>Flavobacteriales</taxon>
        <taxon>Crocinitomicaceae</taxon>
        <taxon>Wandonia</taxon>
    </lineage>
</organism>
<dbReference type="PROSITE" id="PS50088">
    <property type="entry name" value="ANK_REPEAT"/>
    <property type="match status" value="1"/>
</dbReference>